<evidence type="ECO:0000259" key="7">
    <source>
        <dbReference type="PROSITE" id="PS50262"/>
    </source>
</evidence>
<evidence type="ECO:0000256" key="2">
    <source>
        <dbReference type="ARBA" id="ARBA00022692"/>
    </source>
</evidence>
<name>A0A7S4QFK8_9STRA</name>
<sequence length="326" mass="36840">MQSQEALKALAIVPKVSGAVSIIGSTCILNDIFMKSRKKSNRLPINLRILVSLSISDIIASFFAYFLSTWMVPSDTPSEDVVFAAGNDVTCNVQGFLTALTLAASNWSIASLAISSAMIACWGWSNDKLLELKWQIPLVVFPWIYGLACGIYFQVVKGYRYNGSSRCLIGDEPFPLWVIIFTLINVLFLFISICSAIASLVKYVYQVEMKLDKYQVGGTQQTRRREKTIRTAKQGIWYTLMWLFVATFIVIGGFVGEEPVWFWILYGVFVPLQGLFNAWIYFRERIIANRRKRRRNASQPKPQPDVPRADIPEADDPQPDVPQPDV</sequence>
<feature type="domain" description="G-protein coupled receptors family 1 profile" evidence="7">
    <location>
        <begin position="24"/>
        <end position="281"/>
    </location>
</feature>
<dbReference type="PANTHER" id="PTHR23112">
    <property type="entry name" value="G PROTEIN-COUPLED RECEPTOR 157-RELATED"/>
    <property type="match status" value="1"/>
</dbReference>
<evidence type="ECO:0000256" key="4">
    <source>
        <dbReference type="ARBA" id="ARBA00023136"/>
    </source>
</evidence>
<organism evidence="8">
    <name type="scientific">Ditylum brightwellii</name>
    <dbReference type="NCBI Taxonomy" id="49249"/>
    <lineage>
        <taxon>Eukaryota</taxon>
        <taxon>Sar</taxon>
        <taxon>Stramenopiles</taxon>
        <taxon>Ochrophyta</taxon>
        <taxon>Bacillariophyta</taxon>
        <taxon>Mediophyceae</taxon>
        <taxon>Lithodesmiophycidae</taxon>
        <taxon>Lithodesmiales</taxon>
        <taxon>Lithodesmiaceae</taxon>
        <taxon>Ditylum</taxon>
    </lineage>
</organism>
<feature type="transmembrane region" description="Helical" evidence="6">
    <location>
        <begin position="136"/>
        <end position="156"/>
    </location>
</feature>
<dbReference type="AlphaFoldDB" id="A0A7S4QFK8"/>
<evidence type="ECO:0000256" key="5">
    <source>
        <dbReference type="SAM" id="MobiDB-lite"/>
    </source>
</evidence>
<dbReference type="Gene3D" id="1.20.1070.10">
    <property type="entry name" value="Rhodopsin 7-helix transmembrane proteins"/>
    <property type="match status" value="1"/>
</dbReference>
<protein>
    <recommendedName>
        <fullName evidence="7">G-protein coupled receptors family 1 profile domain-containing protein</fullName>
    </recommendedName>
</protein>
<evidence type="ECO:0000256" key="3">
    <source>
        <dbReference type="ARBA" id="ARBA00022989"/>
    </source>
</evidence>
<dbReference type="GO" id="GO:0007189">
    <property type="term" value="P:adenylate cyclase-activating G protein-coupled receptor signaling pathway"/>
    <property type="evidence" value="ECO:0007669"/>
    <property type="project" value="TreeGrafter"/>
</dbReference>
<keyword evidence="3 6" id="KW-1133">Transmembrane helix</keyword>
<evidence type="ECO:0000313" key="8">
    <source>
        <dbReference type="EMBL" id="CAE4582186.1"/>
    </source>
</evidence>
<keyword evidence="4 6" id="KW-0472">Membrane</keyword>
<dbReference type="EMBL" id="HBNS01002644">
    <property type="protein sequence ID" value="CAE4582186.1"/>
    <property type="molecule type" value="Transcribed_RNA"/>
</dbReference>
<dbReference type="CDD" id="cd00637">
    <property type="entry name" value="7tm_classA_rhodopsin-like"/>
    <property type="match status" value="1"/>
</dbReference>
<comment type="subcellular location">
    <subcellularLocation>
        <location evidence="1">Membrane</location>
        <topology evidence="1">Multi-pass membrane protein</topology>
    </subcellularLocation>
</comment>
<dbReference type="InterPro" id="IPR017452">
    <property type="entry name" value="GPCR_Rhodpsn_7TM"/>
</dbReference>
<dbReference type="GO" id="GO:0004930">
    <property type="term" value="F:G protein-coupled receptor activity"/>
    <property type="evidence" value="ECO:0007669"/>
    <property type="project" value="TreeGrafter"/>
</dbReference>
<feature type="transmembrane region" description="Helical" evidence="6">
    <location>
        <begin position="12"/>
        <end position="33"/>
    </location>
</feature>
<feature type="transmembrane region" description="Helical" evidence="6">
    <location>
        <begin position="107"/>
        <end position="124"/>
    </location>
</feature>
<evidence type="ECO:0000256" key="6">
    <source>
        <dbReference type="SAM" id="Phobius"/>
    </source>
</evidence>
<evidence type="ECO:0000256" key="1">
    <source>
        <dbReference type="ARBA" id="ARBA00004141"/>
    </source>
</evidence>
<dbReference type="SUPFAM" id="SSF81321">
    <property type="entry name" value="Family A G protein-coupled receptor-like"/>
    <property type="match status" value="1"/>
</dbReference>
<dbReference type="PANTHER" id="PTHR23112:SF0">
    <property type="entry name" value="TRANSMEMBRANE PROTEIN 116"/>
    <property type="match status" value="1"/>
</dbReference>
<feature type="region of interest" description="Disordered" evidence="5">
    <location>
        <begin position="292"/>
        <end position="326"/>
    </location>
</feature>
<feature type="transmembrane region" description="Helical" evidence="6">
    <location>
        <begin position="235"/>
        <end position="255"/>
    </location>
</feature>
<reference evidence="8" key="1">
    <citation type="submission" date="2021-01" db="EMBL/GenBank/DDBJ databases">
        <authorList>
            <person name="Corre E."/>
            <person name="Pelletier E."/>
            <person name="Niang G."/>
            <person name="Scheremetjew M."/>
            <person name="Finn R."/>
            <person name="Kale V."/>
            <person name="Holt S."/>
            <person name="Cochrane G."/>
            <person name="Meng A."/>
            <person name="Brown T."/>
            <person name="Cohen L."/>
        </authorList>
    </citation>
    <scope>NUCLEOTIDE SEQUENCE</scope>
    <source>
        <strain evidence="8">GSO104</strain>
    </source>
</reference>
<dbReference type="GO" id="GO:0005886">
    <property type="term" value="C:plasma membrane"/>
    <property type="evidence" value="ECO:0007669"/>
    <property type="project" value="TreeGrafter"/>
</dbReference>
<feature type="transmembrane region" description="Helical" evidence="6">
    <location>
        <begin position="261"/>
        <end position="282"/>
    </location>
</feature>
<feature type="transmembrane region" description="Helical" evidence="6">
    <location>
        <begin position="45"/>
        <end position="67"/>
    </location>
</feature>
<gene>
    <name evidence="8" type="ORF">DBRI00130_LOCUS2119</name>
</gene>
<keyword evidence="2 6" id="KW-0812">Transmembrane</keyword>
<feature type="transmembrane region" description="Helical" evidence="6">
    <location>
        <begin position="176"/>
        <end position="205"/>
    </location>
</feature>
<proteinExistence type="predicted"/>
<dbReference type="PROSITE" id="PS50262">
    <property type="entry name" value="G_PROTEIN_RECEP_F1_2"/>
    <property type="match status" value="1"/>
</dbReference>
<accession>A0A7S4QFK8</accession>